<gene>
    <name evidence="1" type="ORF">NUW54_g3060</name>
</gene>
<sequence length="81" mass="9387">MSAPILLYLPREVLPESESKVIPGPADEDEFLPKRMKRMTPMPMQVILKKTEEQLKEIEEEEDKEDCADDCAAHDDLTNWQ</sequence>
<protein>
    <submittedName>
        <fullName evidence="1">Uncharacterized protein</fullName>
    </submittedName>
</protein>
<name>A0ACC1Q3G0_9APHY</name>
<evidence type="ECO:0000313" key="2">
    <source>
        <dbReference type="Proteomes" id="UP001144978"/>
    </source>
</evidence>
<evidence type="ECO:0000313" key="1">
    <source>
        <dbReference type="EMBL" id="KAJ3008690.1"/>
    </source>
</evidence>
<organism evidence="1 2">
    <name type="scientific">Trametes sanguinea</name>
    <dbReference type="NCBI Taxonomy" id="158606"/>
    <lineage>
        <taxon>Eukaryota</taxon>
        <taxon>Fungi</taxon>
        <taxon>Dikarya</taxon>
        <taxon>Basidiomycota</taxon>
        <taxon>Agaricomycotina</taxon>
        <taxon>Agaricomycetes</taxon>
        <taxon>Polyporales</taxon>
        <taxon>Polyporaceae</taxon>
        <taxon>Trametes</taxon>
    </lineage>
</organism>
<reference evidence="1" key="1">
    <citation type="submission" date="2022-08" db="EMBL/GenBank/DDBJ databases">
        <title>Genome Sequence of Pycnoporus sanguineus.</title>
        <authorList>
            <person name="Buettner E."/>
        </authorList>
    </citation>
    <scope>NUCLEOTIDE SEQUENCE</scope>
    <source>
        <strain evidence="1">CG-C14</strain>
    </source>
</reference>
<keyword evidence="2" id="KW-1185">Reference proteome</keyword>
<accession>A0ACC1Q3G0</accession>
<proteinExistence type="predicted"/>
<dbReference type="Proteomes" id="UP001144978">
    <property type="component" value="Unassembled WGS sequence"/>
</dbReference>
<comment type="caution">
    <text evidence="1">The sequence shown here is derived from an EMBL/GenBank/DDBJ whole genome shotgun (WGS) entry which is preliminary data.</text>
</comment>
<dbReference type="EMBL" id="JANSHE010000618">
    <property type="protein sequence ID" value="KAJ3008690.1"/>
    <property type="molecule type" value="Genomic_DNA"/>
</dbReference>